<comment type="cofactor">
    <cofactor evidence="1">
        <name>Mg(2+)</name>
        <dbReference type="ChEBI" id="CHEBI:18420"/>
    </cofactor>
</comment>
<dbReference type="RefSeq" id="WP_037618231.1">
    <property type="nucleotide sequence ID" value="NZ_JPEN01000109.1"/>
</dbReference>
<dbReference type="AlphaFoldDB" id="A0A0A0DE19"/>
<dbReference type="PATRIC" id="fig|176090.4.peg.1830"/>
<keyword evidence="2" id="KW-0479">Metal-binding</keyword>
<dbReference type="InterPro" id="IPR006439">
    <property type="entry name" value="HAD-SF_hydro_IA"/>
</dbReference>
<evidence type="ECO:0000313" key="5">
    <source>
        <dbReference type="EMBL" id="KGM36329.1"/>
    </source>
</evidence>
<keyword evidence="4" id="KW-0460">Magnesium</keyword>
<evidence type="ECO:0000256" key="2">
    <source>
        <dbReference type="ARBA" id="ARBA00022723"/>
    </source>
</evidence>
<dbReference type="STRING" id="176090.SSIN_1884"/>
<dbReference type="SFLD" id="SFLDG01129">
    <property type="entry name" value="C1.5:_HAD__Beta-PGM__Phosphata"/>
    <property type="match status" value="1"/>
</dbReference>
<dbReference type="PANTHER" id="PTHR46470:SF2">
    <property type="entry name" value="GLYCERALDEHYDE 3-PHOSPHATE PHOSPHATASE"/>
    <property type="match status" value="1"/>
</dbReference>
<organism evidence="5 6">
    <name type="scientific">Streptococcus sinensis</name>
    <dbReference type="NCBI Taxonomy" id="176090"/>
    <lineage>
        <taxon>Bacteria</taxon>
        <taxon>Bacillati</taxon>
        <taxon>Bacillota</taxon>
        <taxon>Bacilli</taxon>
        <taxon>Lactobacillales</taxon>
        <taxon>Streptococcaceae</taxon>
        <taxon>Streptococcus</taxon>
    </lineage>
</organism>
<dbReference type="Gene3D" id="1.10.150.400">
    <property type="match status" value="1"/>
</dbReference>
<evidence type="ECO:0000256" key="3">
    <source>
        <dbReference type="ARBA" id="ARBA00022801"/>
    </source>
</evidence>
<reference evidence="5 6" key="1">
    <citation type="submission" date="2014-06" db="EMBL/GenBank/DDBJ databases">
        <authorList>
            <person name="Teng J.L."/>
            <person name="Huang Y."/>
            <person name="Tse H."/>
            <person name="Lau S.K."/>
            <person name="Woo P.C."/>
        </authorList>
    </citation>
    <scope>NUCLEOTIDE SEQUENCE [LARGE SCALE GENOMIC DNA]</scope>
    <source>
        <strain evidence="5 6">HKU4</strain>
    </source>
</reference>
<proteinExistence type="predicted"/>
<evidence type="ECO:0000313" key="6">
    <source>
        <dbReference type="Proteomes" id="UP000030019"/>
    </source>
</evidence>
<keyword evidence="5" id="KW-0808">Transferase</keyword>
<dbReference type="eggNOG" id="COG5610">
    <property type="taxonomic scope" value="Bacteria"/>
</dbReference>
<dbReference type="Pfam" id="PF00702">
    <property type="entry name" value="Hydrolase"/>
    <property type="match status" value="1"/>
</dbReference>
<dbReference type="SFLD" id="SFLDS00003">
    <property type="entry name" value="Haloacid_Dehalogenase"/>
    <property type="match status" value="1"/>
</dbReference>
<dbReference type="GO" id="GO:0046872">
    <property type="term" value="F:metal ion binding"/>
    <property type="evidence" value="ECO:0007669"/>
    <property type="project" value="UniProtKB-KW"/>
</dbReference>
<dbReference type="GO" id="GO:0016740">
    <property type="term" value="F:transferase activity"/>
    <property type="evidence" value="ECO:0007669"/>
    <property type="project" value="UniProtKB-KW"/>
</dbReference>
<evidence type="ECO:0000256" key="4">
    <source>
        <dbReference type="ARBA" id="ARBA00022842"/>
    </source>
</evidence>
<comment type="caution">
    <text evidence="5">The sequence shown here is derived from an EMBL/GenBank/DDBJ whole genome shotgun (WGS) entry which is preliminary data.</text>
</comment>
<dbReference type="Gene3D" id="3.40.50.1000">
    <property type="entry name" value="HAD superfamily/HAD-like"/>
    <property type="match status" value="1"/>
</dbReference>
<gene>
    <name evidence="5" type="ORF">SSIN_1884</name>
</gene>
<dbReference type="PANTHER" id="PTHR46470">
    <property type="entry name" value="N-ACYLNEURAMINATE-9-PHOSPHATASE"/>
    <property type="match status" value="1"/>
</dbReference>
<accession>A0A0A0DE19</accession>
<dbReference type="InterPro" id="IPR051400">
    <property type="entry name" value="HAD-like_hydrolase"/>
</dbReference>
<dbReference type="SUPFAM" id="SSF56784">
    <property type="entry name" value="HAD-like"/>
    <property type="match status" value="1"/>
</dbReference>
<dbReference type="CDD" id="cd01427">
    <property type="entry name" value="HAD_like"/>
    <property type="match status" value="1"/>
</dbReference>
<dbReference type="Proteomes" id="UP000030019">
    <property type="component" value="Unassembled WGS sequence"/>
</dbReference>
<protein>
    <submittedName>
        <fullName evidence="5">Putative phosphotransferase</fullName>
    </submittedName>
</protein>
<dbReference type="GO" id="GO:0016791">
    <property type="term" value="F:phosphatase activity"/>
    <property type="evidence" value="ECO:0007669"/>
    <property type="project" value="TreeGrafter"/>
</dbReference>
<keyword evidence="3" id="KW-0378">Hydrolase</keyword>
<dbReference type="InterPro" id="IPR023214">
    <property type="entry name" value="HAD_sf"/>
</dbReference>
<dbReference type="EMBL" id="JPEN01000109">
    <property type="protein sequence ID" value="KGM36329.1"/>
    <property type="molecule type" value="Genomic_DNA"/>
</dbReference>
<name>A0A0A0DE19_9STRE</name>
<sequence length="645" mass="76657">MELIDISKINTKTVAFDFFDTVVHRDCHPEEILYQWSKQMAFEMKFEIYPSILYDLRKNVEKTYKNSGIEEIEYDTLLSSIYKRIENQSEIMSQKEFIEKAKNIELNIELQHIYLDSEILEALKFLKKESKRIILVSDFYTDKKFIEEILRKFKILDYFSEIYISSEKSYRKSTGNLYKLLLKELELSPEDVTMIGDNFQSDYEIPKSLGLKAIYRKYEDTYTIIGNRELTRLYKQILFGDSMRAPFNVFLADIIFFISELHRSLVKDGVQIALFCSREGQLLKQLFDIYQNIFFCENQRIKTEYFYVSRRSTLYPSFTSLEDEKFEIIFRQYKKITIQNFLLNLNFTDNEITSITQDMNIEFTDILTVDAKLLLDLKAHPVFISRFNKEKEDGLLLKNYVETLTLGQDEIYIVDVGWKGTIQDSLQRAVPNKKIMGYYLGLILKEYSVQNKDNKFGMLFSDYPNKSPFFDIVSRNFEYYEDIFVADHGPTLKYKQEEMIVPVLDENEKHVKIYGAVQNYQKQMVEGFVNIAEAYKNLSFLPFEQRGLWLTMSLKKECIQLPKLLSFSRLLKEQVAENFGEIVTKNISKKSLKRLIKEKKNFFWVDFAYKPFFGTNFLFIPELYTRLIYLIKYADLKLRLKKYEG</sequence>
<dbReference type="GO" id="GO:0044281">
    <property type="term" value="P:small molecule metabolic process"/>
    <property type="evidence" value="ECO:0007669"/>
    <property type="project" value="UniProtKB-ARBA"/>
</dbReference>
<keyword evidence="6" id="KW-1185">Reference proteome</keyword>
<dbReference type="InterPro" id="IPR036412">
    <property type="entry name" value="HAD-like_sf"/>
</dbReference>
<evidence type="ECO:0000256" key="1">
    <source>
        <dbReference type="ARBA" id="ARBA00001946"/>
    </source>
</evidence>
<dbReference type="NCBIfam" id="TIGR01549">
    <property type="entry name" value="HAD-SF-IA-v1"/>
    <property type="match status" value="1"/>
</dbReference>